<dbReference type="Proteomes" id="UP001165065">
    <property type="component" value="Unassembled WGS sequence"/>
</dbReference>
<sequence length="399" mass="44337">MQDDQEFQWWERRERLARVISEDVQPQVLGLQEVKVWQAHDLSCMLGREWKWIGESRSGPDGMEKLQELTAGLFGTIVMGALGLVAFRRIVGGEGGGGRGGVRLLKLNAAFLALLVYDIVWQTGLAVKGCSWSLRYFWGGPVIGIVGSLLQVACIGSQRKAGLLVVALVLALVYAYGVVALIVVPFNWGDEYSPIMFDLMKVEYMGNANTTWLSRDGKPGGIAKEWGAGCTRVATQGTFRVVEGGGGFNFINTHLDHVGDMARNGGAQIITKRIIPKMKESNSYPFILTGDFNTYVGSPAWYALNETLADTFFFSETEHVGPIKTFNAFSETEECGRAIDWIWVSRKGVKVEGRESRFYEKQVSDHNPLWADIMLVGEGEGGKKEDFRRRFNSCQGPRR</sequence>
<accession>A0A9W7FVF3</accession>
<organism evidence="3 4">
    <name type="scientific">Triparma columacea</name>
    <dbReference type="NCBI Taxonomy" id="722753"/>
    <lineage>
        <taxon>Eukaryota</taxon>
        <taxon>Sar</taxon>
        <taxon>Stramenopiles</taxon>
        <taxon>Ochrophyta</taxon>
        <taxon>Bolidophyceae</taxon>
        <taxon>Parmales</taxon>
        <taxon>Triparmaceae</taxon>
        <taxon>Triparma</taxon>
    </lineage>
</organism>
<keyword evidence="1" id="KW-1133">Transmembrane helix</keyword>
<protein>
    <recommendedName>
        <fullName evidence="2">Endonuclease/exonuclease/phosphatase domain-containing protein</fullName>
    </recommendedName>
</protein>
<gene>
    <name evidence="3" type="ORF">TrCOL_g12449</name>
</gene>
<evidence type="ECO:0000259" key="2">
    <source>
        <dbReference type="Pfam" id="PF03372"/>
    </source>
</evidence>
<dbReference type="InterPro" id="IPR036691">
    <property type="entry name" value="Endo/exonu/phosph_ase_sf"/>
</dbReference>
<feature type="transmembrane region" description="Helical" evidence="1">
    <location>
        <begin position="163"/>
        <end position="188"/>
    </location>
</feature>
<dbReference type="SUPFAM" id="SSF56219">
    <property type="entry name" value="DNase I-like"/>
    <property type="match status" value="1"/>
</dbReference>
<keyword evidence="1" id="KW-0472">Membrane</keyword>
<evidence type="ECO:0000256" key="1">
    <source>
        <dbReference type="SAM" id="Phobius"/>
    </source>
</evidence>
<comment type="caution">
    <text evidence="3">The sequence shown here is derived from an EMBL/GenBank/DDBJ whole genome shotgun (WGS) entry which is preliminary data.</text>
</comment>
<evidence type="ECO:0000313" key="4">
    <source>
        <dbReference type="Proteomes" id="UP001165065"/>
    </source>
</evidence>
<name>A0A9W7FVF3_9STRA</name>
<feature type="transmembrane region" description="Helical" evidence="1">
    <location>
        <begin position="107"/>
        <end position="124"/>
    </location>
</feature>
<feature type="transmembrane region" description="Helical" evidence="1">
    <location>
        <begin position="136"/>
        <end position="156"/>
    </location>
</feature>
<reference evidence="4" key="1">
    <citation type="journal article" date="2023" name="Commun. Biol.">
        <title>Genome analysis of Parmales, the sister group of diatoms, reveals the evolutionary specialization of diatoms from phago-mixotrophs to photoautotrophs.</title>
        <authorList>
            <person name="Ban H."/>
            <person name="Sato S."/>
            <person name="Yoshikawa S."/>
            <person name="Yamada K."/>
            <person name="Nakamura Y."/>
            <person name="Ichinomiya M."/>
            <person name="Sato N."/>
            <person name="Blanc-Mathieu R."/>
            <person name="Endo H."/>
            <person name="Kuwata A."/>
            <person name="Ogata H."/>
        </authorList>
    </citation>
    <scope>NUCLEOTIDE SEQUENCE [LARGE SCALE GENOMIC DNA]</scope>
</reference>
<feature type="domain" description="Endonuclease/exonuclease/phosphatase" evidence="2">
    <location>
        <begin position="13"/>
        <end position="366"/>
    </location>
</feature>
<keyword evidence="4" id="KW-1185">Reference proteome</keyword>
<dbReference type="EMBL" id="BRYA01000542">
    <property type="protein sequence ID" value="GMI22105.1"/>
    <property type="molecule type" value="Genomic_DNA"/>
</dbReference>
<dbReference type="AlphaFoldDB" id="A0A9W7FVF3"/>
<dbReference type="Pfam" id="PF03372">
    <property type="entry name" value="Exo_endo_phos"/>
    <property type="match status" value="1"/>
</dbReference>
<dbReference type="Gene3D" id="3.60.10.10">
    <property type="entry name" value="Endonuclease/exonuclease/phosphatase"/>
    <property type="match status" value="2"/>
</dbReference>
<feature type="transmembrane region" description="Helical" evidence="1">
    <location>
        <begin position="69"/>
        <end position="87"/>
    </location>
</feature>
<dbReference type="InterPro" id="IPR005135">
    <property type="entry name" value="Endo/exonuclease/phosphatase"/>
</dbReference>
<dbReference type="OrthoDB" id="276515at2759"/>
<evidence type="ECO:0000313" key="3">
    <source>
        <dbReference type="EMBL" id="GMI22105.1"/>
    </source>
</evidence>
<keyword evidence="1" id="KW-0812">Transmembrane</keyword>
<dbReference type="GO" id="GO:0003824">
    <property type="term" value="F:catalytic activity"/>
    <property type="evidence" value="ECO:0007669"/>
    <property type="project" value="InterPro"/>
</dbReference>
<proteinExistence type="predicted"/>